<dbReference type="RefSeq" id="WP_345766869.1">
    <property type="nucleotide sequence ID" value="NZ_CP154834.1"/>
</dbReference>
<dbReference type="CDD" id="cd02908">
    <property type="entry name" value="Macro_OAADPr_deacetylase"/>
    <property type="match status" value="1"/>
</dbReference>
<evidence type="ECO:0000259" key="2">
    <source>
        <dbReference type="PROSITE" id="PS51154"/>
    </source>
</evidence>
<dbReference type="InterPro" id="IPR036705">
    <property type="entry name" value="Ribosyl_crysJ1_sf"/>
</dbReference>
<dbReference type="EC" id="3.1.1.106" evidence="3"/>
<keyword evidence="3" id="KW-0378">Hydrolase</keyword>
<dbReference type="AlphaFoldDB" id="A0AAU6WQF5"/>
<dbReference type="GO" id="GO:0046872">
    <property type="term" value="F:metal ion binding"/>
    <property type="evidence" value="ECO:0007669"/>
    <property type="project" value="UniProtKB-KW"/>
</dbReference>
<dbReference type="GO" id="GO:0061463">
    <property type="term" value="F:O-acetyl-ADP-ribose deacetylase activity"/>
    <property type="evidence" value="ECO:0007669"/>
    <property type="project" value="UniProtKB-EC"/>
</dbReference>
<dbReference type="SMART" id="SM00506">
    <property type="entry name" value="A1pp"/>
    <property type="match status" value="1"/>
</dbReference>
<protein>
    <submittedName>
        <fullName evidence="3">O-acetyl-ADP-ribose deacetylase</fullName>
        <ecNumber evidence="3">3.1.1.106</ecNumber>
    </submittedName>
</protein>
<dbReference type="SUPFAM" id="SSF101478">
    <property type="entry name" value="ADP-ribosylglycohydrolase"/>
    <property type="match status" value="1"/>
</dbReference>
<organism evidence="3 4">
    <name type="scientific">Chryseobacterium endophyticum</name>
    <dbReference type="NCBI Taxonomy" id="1854762"/>
    <lineage>
        <taxon>Bacteria</taxon>
        <taxon>Pseudomonadati</taxon>
        <taxon>Bacteroidota</taxon>
        <taxon>Flavobacteriia</taxon>
        <taxon>Flavobacteriales</taxon>
        <taxon>Weeksellaceae</taxon>
        <taxon>Chryseobacterium group</taxon>
        <taxon>Chryseobacterium</taxon>
    </lineage>
</organism>
<name>A0AAU6WQF5_9FLAO</name>
<keyword evidence="1" id="KW-0460">Magnesium</keyword>
<reference evidence="3 4" key="1">
    <citation type="submission" date="2024-04" db="EMBL/GenBank/DDBJ databases">
        <title>Genome sequencing and assembly of rice foliar adapted Chryseobacterium endophyticum OsEnb-ALM-A6.</title>
        <authorList>
            <person name="Kumar S."/>
            <person name="Javed M."/>
            <person name="Chouhan V."/>
            <person name="Charishma K."/>
            <person name="Patel A."/>
            <person name="Kumar M."/>
            <person name="Sahu K.P."/>
            <person name="Kumar A."/>
        </authorList>
    </citation>
    <scope>NUCLEOTIDE SEQUENCE [LARGE SCALE GENOMIC DNA]</scope>
    <source>
        <strain evidence="3 4">OsEnb-ALM-A6</strain>
    </source>
</reference>
<feature type="domain" description="Macro" evidence="2">
    <location>
        <begin position="289"/>
        <end position="470"/>
    </location>
</feature>
<feature type="binding site" evidence="1">
    <location>
        <position position="49"/>
    </location>
    <ligand>
        <name>Mg(2+)</name>
        <dbReference type="ChEBI" id="CHEBI:18420"/>
        <label>1</label>
    </ligand>
</feature>
<proteinExistence type="predicted"/>
<comment type="cofactor">
    <cofactor evidence="1">
        <name>Mg(2+)</name>
        <dbReference type="ChEBI" id="CHEBI:18420"/>
    </cofactor>
    <text evidence="1">Binds 2 magnesium ions per subunit.</text>
</comment>
<dbReference type="Gene3D" id="1.10.4080.10">
    <property type="entry name" value="ADP-ribosylation/Crystallin J1"/>
    <property type="match status" value="1"/>
</dbReference>
<accession>A0AAU6WQF5</accession>
<dbReference type="EMBL" id="CP154834">
    <property type="protein sequence ID" value="XAO74955.1"/>
    <property type="molecule type" value="Genomic_DNA"/>
</dbReference>
<dbReference type="Pfam" id="PF01661">
    <property type="entry name" value="Macro"/>
    <property type="match status" value="1"/>
</dbReference>
<dbReference type="PANTHER" id="PTHR11106:SF27">
    <property type="entry name" value="MACRO DOMAIN-CONTAINING PROTEIN"/>
    <property type="match status" value="1"/>
</dbReference>
<dbReference type="InterPro" id="IPR005502">
    <property type="entry name" value="Ribosyl_crysJ1"/>
</dbReference>
<feature type="binding site" evidence="1">
    <location>
        <position position="265"/>
    </location>
    <ligand>
        <name>Mg(2+)</name>
        <dbReference type="ChEBI" id="CHEBI:18420"/>
        <label>1</label>
    </ligand>
</feature>
<evidence type="ECO:0000256" key="1">
    <source>
        <dbReference type="PIRSR" id="PIRSR605502-1"/>
    </source>
</evidence>
<dbReference type="NCBIfam" id="NF001664">
    <property type="entry name" value="PRK00431.1-6"/>
    <property type="match status" value="1"/>
</dbReference>
<evidence type="ECO:0000313" key="4">
    <source>
        <dbReference type="Proteomes" id="UP001463665"/>
    </source>
</evidence>
<dbReference type="InterPro" id="IPR002589">
    <property type="entry name" value="Macro_dom"/>
</dbReference>
<gene>
    <name evidence="3" type="ORF">AAFP95_02705</name>
</gene>
<dbReference type="InterPro" id="IPR043472">
    <property type="entry name" value="Macro_dom-like"/>
</dbReference>
<keyword evidence="4" id="KW-1185">Reference proteome</keyword>
<dbReference type="Proteomes" id="UP001463665">
    <property type="component" value="Chromosome"/>
</dbReference>
<sequence length="472" mass="52533">MEDKHLLASRSLTGISIGDAFGECFFGEEHSVKSHIQQRITPEGNLDFTDDTIMAIAVFRSLEQFGEIDQDFLAEEFTENYYSDINRGYGPSMHRYFREVKSGEHWKEVSYAKFEGQGSMGNGGAMRAAVIGAYFYDDFTRLKENAERSCEVTHANREAMEGTKAIALAAAFAVREKLGMEKFGQQDFIRNIQNELMDSDMKSKLNKCLYLDGNPSTELLVKTLGNGTGMTAQDTVPLVIWMLSRYRHNLEECLWNTVSALGDRDTTCAMAGGVSILCCEENTIPEWTVTIENWKKADFMNIELIKGDITKIQVDAIVNAANSSLLGGGGVDGAIHRAGGKQILEECIEIRNRQGKCNTGEAVVTTAGNLPAQYVIHTFGPVWNGDEEKCFSLLENCYKNSLKLAESLGVKTIAFPNISTGVYRFPKEAAGKIAVETVKNFKSDIIEKVVFICFDDENEAVYRELLENNNKM</sequence>
<feature type="binding site" evidence="1">
    <location>
        <position position="50"/>
    </location>
    <ligand>
        <name>Mg(2+)</name>
        <dbReference type="ChEBI" id="CHEBI:18420"/>
        <label>1</label>
    </ligand>
</feature>
<dbReference type="PANTHER" id="PTHR11106">
    <property type="entry name" value="GANGLIOSIDE INDUCED DIFFERENTIATION ASSOCIATED PROTEIN 2-RELATED"/>
    <property type="match status" value="1"/>
</dbReference>
<feature type="binding site" evidence="1">
    <location>
        <position position="263"/>
    </location>
    <ligand>
        <name>Mg(2+)</name>
        <dbReference type="ChEBI" id="CHEBI:18420"/>
        <label>1</label>
    </ligand>
</feature>
<feature type="binding site" evidence="1">
    <location>
        <position position="51"/>
    </location>
    <ligand>
        <name>Mg(2+)</name>
        <dbReference type="ChEBI" id="CHEBI:18420"/>
        <label>1</label>
    </ligand>
</feature>
<dbReference type="PROSITE" id="PS51154">
    <property type="entry name" value="MACRO"/>
    <property type="match status" value="1"/>
</dbReference>
<feature type="binding site" evidence="1">
    <location>
        <position position="266"/>
    </location>
    <ligand>
        <name>Mg(2+)</name>
        <dbReference type="ChEBI" id="CHEBI:18420"/>
        <label>1</label>
    </ligand>
</feature>
<evidence type="ECO:0000313" key="3">
    <source>
        <dbReference type="EMBL" id="XAO74955.1"/>
    </source>
</evidence>
<keyword evidence="1" id="KW-0479">Metal-binding</keyword>
<dbReference type="Gene3D" id="3.40.220.10">
    <property type="entry name" value="Leucine Aminopeptidase, subunit E, domain 1"/>
    <property type="match status" value="1"/>
</dbReference>
<dbReference type="SUPFAM" id="SSF52949">
    <property type="entry name" value="Macro domain-like"/>
    <property type="match status" value="1"/>
</dbReference>
<dbReference type="Pfam" id="PF03747">
    <property type="entry name" value="ADP_ribosyl_GH"/>
    <property type="match status" value="1"/>
</dbReference>